<protein>
    <recommendedName>
        <fullName evidence="2">thymidine kinase</fullName>
        <ecNumber evidence="2">2.7.1.21</ecNumber>
    </recommendedName>
</protein>
<gene>
    <name evidence="15" type="ORF">ZIOFF_011261</name>
</gene>
<dbReference type="InterPro" id="IPR001267">
    <property type="entry name" value="Thymidine_kinase"/>
</dbReference>
<proteinExistence type="inferred from homology"/>
<dbReference type="Gene3D" id="1.25.10.10">
    <property type="entry name" value="Leucine-rich Repeat Variant"/>
    <property type="match status" value="2"/>
</dbReference>
<dbReference type="Pfam" id="PF00265">
    <property type="entry name" value="TK"/>
    <property type="match status" value="1"/>
</dbReference>
<dbReference type="EMBL" id="JACMSC010000003">
    <property type="protein sequence ID" value="KAG6529067.1"/>
    <property type="molecule type" value="Genomic_DNA"/>
</dbReference>
<keyword evidence="5" id="KW-0479">Metal-binding</keyword>
<dbReference type="InterPro" id="IPR000225">
    <property type="entry name" value="Armadillo"/>
</dbReference>
<evidence type="ECO:0000256" key="3">
    <source>
        <dbReference type="ARBA" id="ARBA00022634"/>
    </source>
</evidence>
<dbReference type="Gene3D" id="3.40.50.300">
    <property type="entry name" value="P-loop containing nucleotide triphosphate hydrolases"/>
    <property type="match status" value="1"/>
</dbReference>
<evidence type="ECO:0000256" key="8">
    <source>
        <dbReference type="ARBA" id="ARBA00022786"/>
    </source>
</evidence>
<keyword evidence="8" id="KW-0833">Ubl conjugation pathway</keyword>
<dbReference type="FunFam" id="3.40.50.300:FF:000948">
    <property type="entry name" value="Thymidine kinase"/>
    <property type="match status" value="1"/>
</dbReference>
<reference evidence="15 16" key="1">
    <citation type="submission" date="2020-08" db="EMBL/GenBank/DDBJ databases">
        <title>Plant Genome Project.</title>
        <authorList>
            <person name="Zhang R.-G."/>
        </authorList>
    </citation>
    <scope>NUCLEOTIDE SEQUENCE [LARGE SCALE GENOMIC DNA]</scope>
    <source>
        <tissue evidence="15">Rhizome</tissue>
    </source>
</reference>
<dbReference type="GO" id="GO:0042802">
    <property type="term" value="F:identical protein binding"/>
    <property type="evidence" value="ECO:0007669"/>
    <property type="project" value="UniProtKB-ARBA"/>
</dbReference>
<keyword evidence="4" id="KW-0808">Transferase</keyword>
<dbReference type="SMART" id="SM00185">
    <property type="entry name" value="ARM"/>
    <property type="match status" value="6"/>
</dbReference>
<keyword evidence="16" id="KW-1185">Reference proteome</keyword>
<dbReference type="PROSITE" id="PS00603">
    <property type="entry name" value="TK_CELLULAR_TYPE"/>
    <property type="match status" value="1"/>
</dbReference>
<dbReference type="Proteomes" id="UP000734854">
    <property type="component" value="Unassembled WGS sequence"/>
</dbReference>
<evidence type="ECO:0000256" key="6">
    <source>
        <dbReference type="ARBA" id="ARBA00022741"/>
    </source>
</evidence>
<keyword evidence="10" id="KW-0067">ATP-binding</keyword>
<evidence type="ECO:0000313" key="15">
    <source>
        <dbReference type="EMBL" id="KAG6529067.1"/>
    </source>
</evidence>
<dbReference type="PROSITE" id="PS01295">
    <property type="entry name" value="ISPD"/>
    <property type="match status" value="1"/>
</dbReference>
<dbReference type="Gene3D" id="3.30.60.20">
    <property type="match status" value="1"/>
</dbReference>
<dbReference type="GO" id="GO:0006950">
    <property type="term" value="P:response to stress"/>
    <property type="evidence" value="ECO:0007669"/>
    <property type="project" value="UniProtKB-ARBA"/>
</dbReference>
<feature type="region of interest" description="Disordered" evidence="13">
    <location>
        <begin position="141"/>
        <end position="246"/>
    </location>
</feature>
<feature type="compositionally biased region" description="Polar residues" evidence="13">
    <location>
        <begin position="216"/>
        <end position="240"/>
    </location>
</feature>
<dbReference type="PANTHER" id="PTHR23315">
    <property type="entry name" value="U BOX DOMAIN-CONTAINING"/>
    <property type="match status" value="1"/>
</dbReference>
<dbReference type="FunFam" id="3.30.60.20:FF:000051">
    <property type="entry name" value="Thymidine kinase"/>
    <property type="match status" value="1"/>
</dbReference>
<dbReference type="InterPro" id="IPR058678">
    <property type="entry name" value="ARM_PUB"/>
</dbReference>
<dbReference type="Pfam" id="PF25598">
    <property type="entry name" value="ARM_PUB"/>
    <property type="match status" value="1"/>
</dbReference>
<dbReference type="SUPFAM" id="SSF52540">
    <property type="entry name" value="P-loop containing nucleoside triphosphate hydrolases"/>
    <property type="match status" value="1"/>
</dbReference>
<dbReference type="InterPro" id="IPR020633">
    <property type="entry name" value="Thymidine_kinase_CS"/>
</dbReference>
<dbReference type="SUPFAM" id="SSF57716">
    <property type="entry name" value="Glucocorticoid receptor-like (DNA-binding domain)"/>
    <property type="match status" value="1"/>
</dbReference>
<dbReference type="GO" id="GO:0071897">
    <property type="term" value="P:DNA biosynthetic process"/>
    <property type="evidence" value="ECO:0007669"/>
    <property type="project" value="UniProtKB-KW"/>
</dbReference>
<dbReference type="EC" id="2.7.1.21" evidence="2"/>
<comment type="similarity">
    <text evidence="1">Belongs to the thymidine kinase family.</text>
</comment>
<dbReference type="AlphaFoldDB" id="A0A8J5LZI7"/>
<keyword evidence="3" id="KW-0237">DNA synthesis</keyword>
<keyword evidence="6" id="KW-0547">Nucleotide-binding</keyword>
<evidence type="ECO:0000256" key="7">
    <source>
        <dbReference type="ARBA" id="ARBA00022777"/>
    </source>
</evidence>
<comment type="caution">
    <text evidence="15">The sequence shown here is derived from an EMBL/GenBank/DDBJ whole genome shotgun (WGS) entry which is preliminary data.</text>
</comment>
<feature type="region of interest" description="Disordered" evidence="13">
    <location>
        <begin position="806"/>
        <end position="832"/>
    </location>
</feature>
<feature type="domain" description="U-box" evidence="14">
    <location>
        <begin position="454"/>
        <end position="694"/>
    </location>
</feature>
<dbReference type="GO" id="GO:0004797">
    <property type="term" value="F:thymidine kinase activity"/>
    <property type="evidence" value="ECO:0007669"/>
    <property type="project" value="UniProtKB-EC"/>
</dbReference>
<dbReference type="GO" id="GO:0046872">
    <property type="term" value="F:metal ion binding"/>
    <property type="evidence" value="ECO:0007669"/>
    <property type="project" value="UniProtKB-KW"/>
</dbReference>
<dbReference type="InterPro" id="IPR016024">
    <property type="entry name" value="ARM-type_fold"/>
</dbReference>
<evidence type="ECO:0000256" key="10">
    <source>
        <dbReference type="ARBA" id="ARBA00022840"/>
    </source>
</evidence>
<dbReference type="PANTHER" id="PTHR23315:SF129">
    <property type="entry name" value="ARM REPEAT SUPERFAMILY PROTEIN"/>
    <property type="match status" value="1"/>
</dbReference>
<feature type="compositionally biased region" description="Low complexity" evidence="13">
    <location>
        <begin position="196"/>
        <end position="215"/>
    </location>
</feature>
<evidence type="ECO:0000313" key="16">
    <source>
        <dbReference type="Proteomes" id="UP000734854"/>
    </source>
</evidence>
<dbReference type="InterPro" id="IPR027417">
    <property type="entry name" value="P-loop_NTPase"/>
</dbReference>
<evidence type="ECO:0000256" key="9">
    <source>
        <dbReference type="ARBA" id="ARBA00022833"/>
    </source>
</evidence>
<feature type="repeat" description="ARM" evidence="12">
    <location>
        <begin position="601"/>
        <end position="643"/>
    </location>
</feature>
<dbReference type="SUPFAM" id="SSF48371">
    <property type="entry name" value="ARM repeat"/>
    <property type="match status" value="1"/>
</dbReference>
<evidence type="ECO:0000256" key="13">
    <source>
        <dbReference type="SAM" id="MobiDB-lite"/>
    </source>
</evidence>
<dbReference type="PROSITE" id="PS50176">
    <property type="entry name" value="ARM_REPEAT"/>
    <property type="match status" value="2"/>
</dbReference>
<dbReference type="InterPro" id="IPR011989">
    <property type="entry name" value="ARM-like"/>
</dbReference>
<keyword evidence="9" id="KW-0862">Zinc</keyword>
<sequence>MDMVPHSQLVEDEVLARSFVTISDDPIIDNDQKTDVFWGRIASYYNENLPLGSNTRSANVIRSHWHNTIQKKVYRFNANYNNVYSSYRSGHSDEDILRFAYEKYRSENNGVAFNLEHVWRIVKDRPMFTPQFVDHFVATKKTRTSESGASNTSSNQDVSIDLDYEDTRPMGQKAAKRKGKDKSTGRSNPNCHLYSTSTAAGGTNGAAATAPHTAARSQRSIPPAASRSSTHPPQHNSTETLAPKLTPLPFPPLSSFLFQSPPLLVRFAHRRHAPLLPSSLAMVFLADSSSSRIQRSLGRSMRTLRSNLFRNDPPAGASPQAGSAAVSENLTDSLVDFQLQQLAVGPPRGSDAKSAASSAESVSEILELSRDFSDCSGFSSDISGELQRLASAPPAEAQPSPSASAAADAEAYEFVFALSSSSLEAIESASVESIGPAVGACVEALGASSPELKRAAAAGIRLLAKHRSDFRALIGASGSISALVPLLKSIDPATQESAVTALLNLSLEEENKKPITTAGAIKPMVYALRTGTAVAKQNAACALLSLSMIEENRGAIGACGAIPPLVSLLVSGSSRGKKDSLTTLYKLCSVRRNKERAISAGAVPPLVELVGERGGGTVEKALVVLGSLAAVPEGKDAVAEAGGIPVLVEAMETGPTAGREFAVHALLQLAAESPHIQRLLLGEGAIPPLVELSQAGSTRAKRKVCSDAAGLFAGVAALEQLLCASHGRLKITRQLRVEMVIALSACINTKMCLGTLLALNLKSYEPTTADVSPAVSPIPPPHPPLNRLLFPNIEARFAANGFSIAFRRDSRNPGPDVRREDHRPPPADPGREGLRKVCRSVAVIKPKRDTRYGLDSVVTHDGVRMPCFSLSKLSALRDKIGDAAYQKLNVIGIDEAQFFKDLYDFCCNAADLEGKIIVVAGLDGDYLRKRFGSVLDVVPLADSVTKLTARCEICSRRAFFTLRKTNDTQTELIAGADVYMPVCRQHYVNGKATKSMLALQVSSTAQSMK</sequence>
<dbReference type="FunFam" id="1.25.10.10:FF:000308">
    <property type="entry name" value="U-box domain-containing protein 4"/>
    <property type="match status" value="1"/>
</dbReference>
<feature type="compositionally biased region" description="Polar residues" evidence="13">
    <location>
        <begin position="145"/>
        <end position="158"/>
    </location>
</feature>
<evidence type="ECO:0000256" key="5">
    <source>
        <dbReference type="ARBA" id="ARBA00022723"/>
    </source>
</evidence>
<feature type="repeat" description="ARM" evidence="12">
    <location>
        <begin position="478"/>
        <end position="520"/>
    </location>
</feature>
<dbReference type="GO" id="GO:0005524">
    <property type="term" value="F:ATP binding"/>
    <property type="evidence" value="ECO:0007669"/>
    <property type="project" value="UniProtKB-KW"/>
</dbReference>
<evidence type="ECO:0000259" key="14">
    <source>
        <dbReference type="Pfam" id="PF25598"/>
    </source>
</evidence>
<name>A0A8J5LZI7_ZINOF</name>
<evidence type="ECO:0000256" key="4">
    <source>
        <dbReference type="ARBA" id="ARBA00022679"/>
    </source>
</evidence>
<organism evidence="15 16">
    <name type="scientific">Zingiber officinale</name>
    <name type="common">Ginger</name>
    <name type="synonym">Amomum zingiber</name>
    <dbReference type="NCBI Taxonomy" id="94328"/>
    <lineage>
        <taxon>Eukaryota</taxon>
        <taxon>Viridiplantae</taxon>
        <taxon>Streptophyta</taxon>
        <taxon>Embryophyta</taxon>
        <taxon>Tracheophyta</taxon>
        <taxon>Spermatophyta</taxon>
        <taxon>Magnoliopsida</taxon>
        <taxon>Liliopsida</taxon>
        <taxon>Zingiberales</taxon>
        <taxon>Zingiberaceae</taxon>
        <taxon>Zingiber</taxon>
    </lineage>
</organism>
<comment type="catalytic activity">
    <reaction evidence="11">
        <text>thymidine + ATP = dTMP + ADP + H(+)</text>
        <dbReference type="Rhea" id="RHEA:19129"/>
        <dbReference type="ChEBI" id="CHEBI:15378"/>
        <dbReference type="ChEBI" id="CHEBI:17748"/>
        <dbReference type="ChEBI" id="CHEBI:30616"/>
        <dbReference type="ChEBI" id="CHEBI:63528"/>
        <dbReference type="ChEBI" id="CHEBI:456216"/>
        <dbReference type="EC" id="2.7.1.21"/>
    </reaction>
</comment>
<dbReference type="InterPro" id="IPR018294">
    <property type="entry name" value="ISPD_synthase_CS"/>
</dbReference>
<keyword evidence="7" id="KW-0418">Kinase</keyword>
<accession>A0A8J5LZI7</accession>
<feature type="compositionally biased region" description="Polar residues" evidence="13">
    <location>
        <begin position="185"/>
        <end position="195"/>
    </location>
</feature>
<evidence type="ECO:0000256" key="11">
    <source>
        <dbReference type="ARBA" id="ARBA00048254"/>
    </source>
</evidence>
<evidence type="ECO:0000256" key="2">
    <source>
        <dbReference type="ARBA" id="ARBA00012118"/>
    </source>
</evidence>
<dbReference type="GO" id="GO:0008299">
    <property type="term" value="P:isoprenoid biosynthetic process"/>
    <property type="evidence" value="ECO:0007669"/>
    <property type="project" value="InterPro"/>
</dbReference>
<evidence type="ECO:0000256" key="12">
    <source>
        <dbReference type="PROSITE-ProRule" id="PRU00259"/>
    </source>
</evidence>
<evidence type="ECO:0000256" key="1">
    <source>
        <dbReference type="ARBA" id="ARBA00007587"/>
    </source>
</evidence>